<evidence type="ECO:0008006" key="3">
    <source>
        <dbReference type="Google" id="ProtNLM"/>
    </source>
</evidence>
<reference evidence="2" key="1">
    <citation type="submission" date="2014-03" db="EMBL/GenBank/DDBJ databases">
        <authorList>
            <person name="Urmite Genomes U."/>
        </authorList>
    </citation>
    <scope>NUCLEOTIDE SEQUENCE [LARGE SCALE GENOMIC DNA]</scope>
    <source>
        <strain evidence="2">HD-03</strain>
    </source>
</reference>
<dbReference type="InterPro" id="IPR052927">
    <property type="entry name" value="DCC_oxidoreductase"/>
</dbReference>
<proteinExistence type="predicted"/>
<comment type="caution">
    <text evidence="1">The sequence shown here is derived from an EMBL/GenBank/DDBJ whole genome shotgun (WGS) entry which is preliminary data.</text>
</comment>
<dbReference type="Pfam" id="PF04134">
    <property type="entry name" value="DCC1-like"/>
    <property type="match status" value="1"/>
</dbReference>
<dbReference type="InterPro" id="IPR007263">
    <property type="entry name" value="DCC1-like"/>
</dbReference>
<evidence type="ECO:0000313" key="2">
    <source>
        <dbReference type="Proteomes" id="UP000028868"/>
    </source>
</evidence>
<dbReference type="GO" id="GO:0015035">
    <property type="term" value="F:protein-disulfide reductase activity"/>
    <property type="evidence" value="ECO:0007669"/>
    <property type="project" value="InterPro"/>
</dbReference>
<accession>A0A024P6Q4</accession>
<dbReference type="Proteomes" id="UP000028868">
    <property type="component" value="Unassembled WGS sequence"/>
</dbReference>
<evidence type="ECO:0000313" key="1">
    <source>
        <dbReference type="EMBL" id="CDQ24555.1"/>
    </source>
</evidence>
<gene>
    <name evidence="1" type="ORF">BN983_02843</name>
</gene>
<protein>
    <recommendedName>
        <fullName evidence="3">Thiol-disulfide oxidoreductase DCC</fullName>
    </recommendedName>
</protein>
<dbReference type="OrthoDB" id="9785438at2"/>
<dbReference type="EMBL" id="CCDI010000003">
    <property type="protein sequence ID" value="CDQ24555.1"/>
    <property type="molecule type" value="Genomic_DNA"/>
</dbReference>
<dbReference type="PANTHER" id="PTHR33639">
    <property type="entry name" value="THIOL-DISULFIDE OXIDOREDUCTASE DCC"/>
    <property type="match status" value="1"/>
</dbReference>
<dbReference type="RefSeq" id="WP_035509474.1">
    <property type="nucleotide sequence ID" value="NZ_CCDH010000001.1"/>
</dbReference>
<dbReference type="PANTHER" id="PTHR33639:SF2">
    <property type="entry name" value="DUF393 DOMAIN-CONTAINING PROTEIN"/>
    <property type="match status" value="1"/>
</dbReference>
<reference evidence="1 2" key="2">
    <citation type="submission" date="2014-05" db="EMBL/GenBank/DDBJ databases">
        <title>Draft genome sequence of Halobacillus karajensis HK-03.</title>
        <authorList>
            <person name="Khelaifia S."/>
            <person name="Croce O."/>
            <person name="Lagier J.C."/>
            <person name="Raoult D."/>
        </authorList>
    </citation>
    <scope>NUCLEOTIDE SEQUENCE [LARGE SCALE GENOMIC DNA]</scope>
    <source>
        <strain evidence="1 2">HD-03</strain>
    </source>
</reference>
<keyword evidence="2" id="KW-1185">Reference proteome</keyword>
<organism evidence="1 2">
    <name type="scientific">Halobacillus karajensis</name>
    <dbReference type="NCBI Taxonomy" id="195088"/>
    <lineage>
        <taxon>Bacteria</taxon>
        <taxon>Bacillati</taxon>
        <taxon>Bacillota</taxon>
        <taxon>Bacilli</taxon>
        <taxon>Bacillales</taxon>
        <taxon>Bacillaceae</taxon>
        <taxon>Halobacillus</taxon>
    </lineage>
</organism>
<dbReference type="AlphaFoldDB" id="A0A024P6Q4"/>
<sequence>MERIILFDGECNFCNRSVQFIIKRDRNGTFKFASQQGKIGKSLRDYHQIPADTDSMILIEDDAYYLKSTAALKISKHLRGIWKLSYGLIGIPKPIRDRVYNFIAKNRLKWFGKNDHCQLPSPEIRNRFL</sequence>
<name>A0A024P6Q4_9BACI</name>